<dbReference type="InterPro" id="IPR036388">
    <property type="entry name" value="WH-like_DNA-bd_sf"/>
</dbReference>
<dbReference type="EMBL" id="HG322950">
    <property type="protein sequence ID" value="CDF82292.1"/>
    <property type="molecule type" value="Genomic_DNA"/>
</dbReference>
<dbReference type="Gene3D" id="1.10.10.10">
    <property type="entry name" value="Winged helix-like DNA-binding domain superfamily/Winged helix DNA-binding domain"/>
    <property type="match status" value="1"/>
</dbReference>
<dbReference type="GO" id="GO:0003677">
    <property type="term" value="F:DNA binding"/>
    <property type="evidence" value="ECO:0007669"/>
    <property type="project" value="UniProtKB-KW"/>
</dbReference>
<sequence length="839" mass="92187">MLTSVTPLTSLPRLPPQHLPRSRLHDLLLRDDHRLRLLLAPLGSGKTVLLGECARAAPSGTRVAWLALAGRALSVSAFVARLGEAIGLSGVDERQLSDFLRETRQPLWIMLDDYPREPDAELDACLDRLLAQASPQVGWWLASRRRPACNLARLLLEGELLEVEAAQLHFSETELTEWLRQGGREWPLELRQLLLEQTGGWCAGIRLRLLGLPVEELVPAPALLAESGQALLQDYLQREVLDELPEPLGEILCGLARVGRCCSALVDHLFEESPGALQLLLQRGSCLEAEEGACGWYRVAPVLAGGLAELGRTPASSLHRRACQWFGQSGDSHAAFEHSLRAEQPDVAASLLQRLTEEQLLQGHNVARVLRLREKLPEELLLSTPRLVILNAWALLFVGRLDDAEQLLAIFERFLPMPSEARQRALIAQWLGLSGMLAHARGRPGAEARLRGALADLPQDAWAQTLICLSALSQLAQAEGQLDQARLLNREALKRAREQGSVVFEAYLEMDRAYWLEQRGELARAESLLLRVQESLAELRQAGYAMTGRVLLRRGWLGLRQGHDEQARELLQCGLRETRRSLDPASVYGYIGLALLDARDGEIDVAFNRLLEAERQMQLQHIPEALYRGALLLASGTLSLRQGRPGQAREILGRVLARYQSDGLSAPAATPDLLSRVACQLALAEAYDGEAQAALARLDDLLPLVQSQGRMALVCEVWLAKAEAHALAGQAEAAQAACAAGAELAQRFGLLALLGESRQRQPGLYALASDASLPPLLSQREQSVLELIARGCSNLEIGERLFISLHTVKTHARRINGKLGVERRTQAVARAKELGLLKA</sequence>
<reference evidence="5 6" key="1">
    <citation type="submission" date="2013-03" db="EMBL/GenBank/DDBJ databases">
        <authorList>
            <person name="Linke B."/>
        </authorList>
    </citation>
    <scope>NUCLEOTIDE SEQUENCE [LARGE SCALE GENOMIC DNA]</scope>
    <source>
        <strain evidence="5 6">B13</strain>
    </source>
</reference>
<dbReference type="Proteomes" id="UP000025241">
    <property type="component" value="Chromosome I"/>
</dbReference>
<evidence type="ECO:0000313" key="5">
    <source>
        <dbReference type="EMBL" id="CDF82292.1"/>
    </source>
</evidence>
<dbReference type="PANTHER" id="PTHR44688:SF16">
    <property type="entry name" value="DNA-BINDING TRANSCRIPTIONAL ACTIVATOR DEVR_DOSR"/>
    <property type="match status" value="1"/>
</dbReference>
<keyword evidence="2" id="KW-0238">DNA-binding</keyword>
<evidence type="ECO:0000313" key="6">
    <source>
        <dbReference type="Proteomes" id="UP000025241"/>
    </source>
</evidence>
<dbReference type="eggNOG" id="COG2909">
    <property type="taxonomic scope" value="Bacteria"/>
</dbReference>
<proteinExistence type="predicted"/>
<dbReference type="HOGENOM" id="CLU_006325_2_1_6"/>
<dbReference type="SUPFAM" id="SSF46894">
    <property type="entry name" value="C-terminal effector domain of the bipartite response regulators"/>
    <property type="match status" value="1"/>
</dbReference>
<dbReference type="PATRIC" id="fig|1301098.3.peg.931"/>
<dbReference type="CDD" id="cd06170">
    <property type="entry name" value="LuxR_C_like"/>
    <property type="match status" value="1"/>
</dbReference>
<keyword evidence="1" id="KW-0805">Transcription regulation</keyword>
<feature type="domain" description="HTH luxR-type" evidence="4">
    <location>
        <begin position="770"/>
        <end position="835"/>
    </location>
</feature>
<dbReference type="PROSITE" id="PS00622">
    <property type="entry name" value="HTH_LUXR_1"/>
    <property type="match status" value="1"/>
</dbReference>
<dbReference type="SUPFAM" id="SSF48452">
    <property type="entry name" value="TPR-like"/>
    <property type="match status" value="2"/>
</dbReference>
<protein>
    <submittedName>
        <fullName evidence="5">Putative transcriptional regulator</fullName>
    </submittedName>
</protein>
<dbReference type="PRINTS" id="PR00038">
    <property type="entry name" value="HTHLUXR"/>
</dbReference>
<dbReference type="GO" id="GO:0006355">
    <property type="term" value="P:regulation of DNA-templated transcription"/>
    <property type="evidence" value="ECO:0007669"/>
    <property type="project" value="InterPro"/>
</dbReference>
<dbReference type="InterPro" id="IPR016032">
    <property type="entry name" value="Sig_transdc_resp-reg_C-effctor"/>
</dbReference>
<dbReference type="PROSITE" id="PS50043">
    <property type="entry name" value="HTH_LUXR_2"/>
    <property type="match status" value="1"/>
</dbReference>
<dbReference type="PANTHER" id="PTHR44688">
    <property type="entry name" value="DNA-BINDING TRANSCRIPTIONAL ACTIVATOR DEVR_DOSR"/>
    <property type="match status" value="1"/>
</dbReference>
<name>A0A024HCQ1_PSEKB</name>
<dbReference type="Pfam" id="PF00196">
    <property type="entry name" value="GerE"/>
    <property type="match status" value="1"/>
</dbReference>
<evidence type="ECO:0000256" key="2">
    <source>
        <dbReference type="ARBA" id="ARBA00023125"/>
    </source>
</evidence>
<dbReference type="SMART" id="SM00421">
    <property type="entry name" value="HTH_LUXR"/>
    <property type="match status" value="1"/>
</dbReference>
<dbReference type="InterPro" id="IPR000792">
    <property type="entry name" value="Tscrpt_reg_LuxR_C"/>
</dbReference>
<evidence type="ECO:0000256" key="1">
    <source>
        <dbReference type="ARBA" id="ARBA00023015"/>
    </source>
</evidence>
<evidence type="ECO:0000256" key="3">
    <source>
        <dbReference type="ARBA" id="ARBA00023163"/>
    </source>
</evidence>
<evidence type="ECO:0000259" key="4">
    <source>
        <dbReference type="PROSITE" id="PS50043"/>
    </source>
</evidence>
<dbReference type="STRING" id="1301098.PKB_0926"/>
<gene>
    <name evidence="5" type="ORF">PKB_0926</name>
</gene>
<accession>A0A024HCQ1</accession>
<dbReference type="InterPro" id="IPR011990">
    <property type="entry name" value="TPR-like_helical_dom_sf"/>
</dbReference>
<keyword evidence="3" id="KW-0804">Transcription</keyword>
<organism evidence="5 6">
    <name type="scientific">Pseudomonas knackmussii (strain DSM 6978 / CCUG 54928 / LMG 23759 / B13)</name>
    <dbReference type="NCBI Taxonomy" id="1301098"/>
    <lineage>
        <taxon>Bacteria</taxon>
        <taxon>Pseudomonadati</taxon>
        <taxon>Pseudomonadota</taxon>
        <taxon>Gammaproteobacteria</taxon>
        <taxon>Pseudomonadales</taxon>
        <taxon>Pseudomonadaceae</taxon>
        <taxon>Pseudomonas</taxon>
    </lineage>
</organism>
<dbReference type="KEGG" id="pkc:PKB_0926"/>
<dbReference type="RefSeq" id="WP_043249401.1">
    <property type="nucleotide sequence ID" value="NZ_HG322950.1"/>
</dbReference>
<dbReference type="AlphaFoldDB" id="A0A024HCQ1"/>
<dbReference type="OrthoDB" id="1123107at2"/>
<reference evidence="5 6" key="2">
    <citation type="submission" date="2014-05" db="EMBL/GenBank/DDBJ databases">
        <title>Genome sequence of the 3-chlorobenzoate degrading bacterium Pseudomonas knackmussii B13 shows multiple evidence for horizontal gene transfer.</title>
        <authorList>
            <person name="Miyazaki R."/>
            <person name="Bertelli C."/>
            <person name="Falquet L."/>
            <person name="Robinson-Rechavi M."/>
            <person name="Gharib W."/>
            <person name="Roy S."/>
            <person name="Van der Meer J.R."/>
        </authorList>
    </citation>
    <scope>NUCLEOTIDE SEQUENCE [LARGE SCALE GENOMIC DNA]</scope>
    <source>
        <strain evidence="5 6">B13</strain>
    </source>
</reference>
<keyword evidence="6" id="KW-1185">Reference proteome</keyword>